<dbReference type="PANTHER" id="PTHR42718">
    <property type="entry name" value="MAJOR FACILITATOR SUPERFAMILY MULTIDRUG TRANSPORTER MFSC"/>
    <property type="match status" value="1"/>
</dbReference>
<keyword evidence="11" id="KW-1185">Reference proteome</keyword>
<keyword evidence="2" id="KW-0813">Transport</keyword>
<dbReference type="EMBL" id="AP018365">
    <property type="protein sequence ID" value="BBA98059.1"/>
    <property type="molecule type" value="Genomic_DNA"/>
</dbReference>
<feature type="transmembrane region" description="Helical" evidence="8">
    <location>
        <begin position="103"/>
        <end position="123"/>
    </location>
</feature>
<reference evidence="10 11" key="3">
    <citation type="journal article" date="2011" name="Nat. Chem. Biol.">
        <title>Reveromycin A biosynthesis uses RevG and RevJ for stereospecific spiroacetal formation.</title>
        <authorList>
            <person name="Takahashi S."/>
            <person name="Toyoda A."/>
            <person name="Sekiyama Y."/>
            <person name="Takagi H."/>
            <person name="Nogawa T."/>
            <person name="Uramoto M."/>
            <person name="Suzuki R."/>
            <person name="Koshino H."/>
            <person name="Kumano T."/>
            <person name="Panthee S."/>
            <person name="Dairi T."/>
            <person name="Ishikawa J."/>
            <person name="Ikeda H."/>
            <person name="Sakaki Y."/>
            <person name="Osada H."/>
        </authorList>
    </citation>
    <scope>NUCLEOTIDE SEQUENCE [LARGE SCALE GENOMIC DNA]</scope>
    <source>
        <strain evidence="10 11">SN-593</strain>
    </source>
</reference>
<dbReference type="Proteomes" id="UP000595703">
    <property type="component" value="Chromosome"/>
</dbReference>
<dbReference type="GO" id="GO:0022857">
    <property type="term" value="F:transmembrane transporter activity"/>
    <property type="evidence" value="ECO:0007669"/>
    <property type="project" value="InterPro"/>
</dbReference>
<evidence type="ECO:0000256" key="1">
    <source>
        <dbReference type="ARBA" id="ARBA00004651"/>
    </source>
</evidence>
<feature type="transmembrane region" description="Helical" evidence="8">
    <location>
        <begin position="195"/>
        <end position="212"/>
    </location>
</feature>
<feature type="transmembrane region" description="Helical" evidence="8">
    <location>
        <begin position="340"/>
        <end position="359"/>
    </location>
</feature>
<keyword evidence="3" id="KW-1003">Cell membrane</keyword>
<organism evidence="10 11">
    <name type="scientific">Actinacidiphila reveromycinica</name>
    <dbReference type="NCBI Taxonomy" id="659352"/>
    <lineage>
        <taxon>Bacteria</taxon>
        <taxon>Bacillati</taxon>
        <taxon>Actinomycetota</taxon>
        <taxon>Actinomycetes</taxon>
        <taxon>Kitasatosporales</taxon>
        <taxon>Streptomycetaceae</taxon>
        <taxon>Actinacidiphila</taxon>
    </lineage>
</organism>
<dbReference type="AlphaFoldDB" id="A0A7U3VNY4"/>
<dbReference type="InterPro" id="IPR011701">
    <property type="entry name" value="MFS"/>
</dbReference>
<dbReference type="InterPro" id="IPR036259">
    <property type="entry name" value="MFS_trans_sf"/>
</dbReference>
<dbReference type="PANTHER" id="PTHR42718:SF46">
    <property type="entry name" value="BLR6921 PROTEIN"/>
    <property type="match status" value="1"/>
</dbReference>
<comment type="subcellular location">
    <subcellularLocation>
        <location evidence="1">Cell membrane</location>
        <topology evidence="1">Multi-pass membrane protein</topology>
    </subcellularLocation>
</comment>
<feature type="transmembrane region" description="Helical" evidence="8">
    <location>
        <begin position="129"/>
        <end position="154"/>
    </location>
</feature>
<feature type="transmembrane region" description="Helical" evidence="8">
    <location>
        <begin position="446"/>
        <end position="463"/>
    </location>
</feature>
<dbReference type="InterPro" id="IPR020846">
    <property type="entry name" value="MFS_dom"/>
</dbReference>
<dbReference type="Pfam" id="PF07690">
    <property type="entry name" value="MFS_1"/>
    <property type="match status" value="1"/>
</dbReference>
<protein>
    <submittedName>
        <fullName evidence="10">Putative major facilitator transporter</fullName>
    </submittedName>
</protein>
<keyword evidence="7" id="KW-0046">Antibiotic resistance</keyword>
<feature type="transmembrane region" description="Helical" evidence="8">
    <location>
        <begin position="541"/>
        <end position="565"/>
    </location>
</feature>
<reference evidence="10 11" key="4">
    <citation type="journal article" date="2020" name="Sci. Rep.">
        <title>beta-carboline chemical signals induce reveromycin production through a LuxR family regulator in Streptomyces sp. SN-593.</title>
        <authorList>
            <person name="Panthee S."/>
            <person name="Kito N."/>
            <person name="Hayashi T."/>
            <person name="Shimizu T."/>
            <person name="Ishikawa J."/>
            <person name="Hamamoto H."/>
            <person name="Osada H."/>
            <person name="Takahashi S."/>
        </authorList>
    </citation>
    <scope>NUCLEOTIDE SEQUENCE [LARGE SCALE GENOMIC DNA]</scope>
    <source>
        <strain evidence="10 11">SN-593</strain>
    </source>
</reference>
<gene>
    <name evidence="10" type="ORF">RVR_4102</name>
</gene>
<dbReference type="Gene3D" id="1.20.1720.10">
    <property type="entry name" value="Multidrug resistance protein D"/>
    <property type="match status" value="1"/>
</dbReference>
<evidence type="ECO:0000256" key="6">
    <source>
        <dbReference type="ARBA" id="ARBA00023136"/>
    </source>
</evidence>
<feature type="transmembrane region" description="Helical" evidence="8">
    <location>
        <begin position="371"/>
        <end position="392"/>
    </location>
</feature>
<reference evidence="10 11" key="1">
    <citation type="journal article" date="2010" name="J. Bacteriol.">
        <title>Biochemical characterization of a novel indole prenyltransferase from Streptomyces sp. SN-593.</title>
        <authorList>
            <person name="Takahashi S."/>
            <person name="Takagi H."/>
            <person name="Toyoda A."/>
            <person name="Uramoto M."/>
            <person name="Nogawa T."/>
            <person name="Ueki M."/>
            <person name="Sakaki Y."/>
            <person name="Osada H."/>
        </authorList>
    </citation>
    <scope>NUCLEOTIDE SEQUENCE [LARGE SCALE GENOMIC DNA]</scope>
    <source>
        <strain evidence="10 11">SN-593</strain>
    </source>
</reference>
<keyword evidence="4 8" id="KW-0812">Transmembrane</keyword>
<feature type="transmembrane region" description="Helical" evidence="8">
    <location>
        <begin position="166"/>
        <end position="189"/>
    </location>
</feature>
<feature type="transmembrane region" description="Helical" evidence="8">
    <location>
        <begin position="302"/>
        <end position="328"/>
    </location>
</feature>
<accession>A0A7U3VNY4</accession>
<evidence type="ECO:0000256" key="8">
    <source>
        <dbReference type="SAM" id="Phobius"/>
    </source>
</evidence>
<dbReference type="SUPFAM" id="SSF103473">
    <property type="entry name" value="MFS general substrate transporter"/>
    <property type="match status" value="1"/>
</dbReference>
<evidence type="ECO:0000313" key="11">
    <source>
        <dbReference type="Proteomes" id="UP000595703"/>
    </source>
</evidence>
<evidence type="ECO:0000313" key="10">
    <source>
        <dbReference type="EMBL" id="BBA98059.1"/>
    </source>
</evidence>
<feature type="transmembrane region" description="Helical" evidence="8">
    <location>
        <begin position="398"/>
        <end position="417"/>
    </location>
</feature>
<dbReference type="KEGG" id="arev:RVR_4102"/>
<dbReference type="GO" id="GO:0005886">
    <property type="term" value="C:plasma membrane"/>
    <property type="evidence" value="ECO:0007669"/>
    <property type="project" value="UniProtKB-SubCell"/>
</dbReference>
<dbReference type="GO" id="GO:0046677">
    <property type="term" value="P:response to antibiotic"/>
    <property type="evidence" value="ECO:0007669"/>
    <property type="project" value="UniProtKB-KW"/>
</dbReference>
<keyword evidence="6 8" id="KW-0472">Membrane</keyword>
<sequence>MTGAPTTSAPTAAAAPAAPAEGRPDRYKWVALSNTSLGMFMAMVDASIVIISMPAIFRGIHLDPFAAGNITYLLWMIMGYLLVTAVLVVSLGRLGDIVGRVKIYNLGFVVFTLASIALSFDPARGTHGALWLICWRVVQALGGAMLMANSAAILTDAFPARQRGMALGINQISALSGQFIGLVLGGLLSAWDWRAVFWVNVPVGIFGSIWAYRSLREISARNPARIDWWGNLTFALGCGMILVSITYGIQPYRDHTMGWTSPKVLTGLIGGGVLLIAFGLIETRVKQPMFTLGLFRNRHFAAGNAAALLASVARGGLQFMLIIWLQGIWLPLHGYAFEDAPLWAGIFLLPLTAGFLLAGPASGTLSDRFGVRWFTTGGLVLFGSSFVGLLLLPIDFPYWAFALLILLNGMGSGMFSAPNTSAIMSSVPATHRGAASGMRSTFQNSGTSLSIGVFFSLLIVGLADRLPHTLQAGLRAQGVPAGVAHHAATLPPVSTVFSAFLGVNPVETLLKPSGTLATLPAHNRDVLTGKQFFPNLISAPFHHGLVIVFATAAGMSLLAAIASALRGTPGGTR</sequence>
<evidence type="ECO:0000259" key="9">
    <source>
        <dbReference type="PROSITE" id="PS50850"/>
    </source>
</evidence>
<dbReference type="PROSITE" id="PS50850">
    <property type="entry name" value="MFS"/>
    <property type="match status" value="1"/>
</dbReference>
<feature type="transmembrane region" description="Helical" evidence="8">
    <location>
        <begin position="232"/>
        <end position="252"/>
    </location>
</feature>
<reference evidence="10 11" key="2">
    <citation type="journal article" date="2011" name="J. Antibiot.">
        <title>Furaquinocins I and J: novel polyketide isoprenoid hybrid compounds from Streptomyces reveromyceticus SN-593.</title>
        <authorList>
            <person name="Panthee S."/>
            <person name="Takahashi S."/>
            <person name="Takagi H."/>
            <person name="Nogawa T."/>
            <person name="Oowada E."/>
            <person name="Uramoto M."/>
            <person name="Osada H."/>
        </authorList>
    </citation>
    <scope>NUCLEOTIDE SEQUENCE [LARGE SCALE GENOMIC DNA]</scope>
    <source>
        <strain evidence="10 11">SN-593</strain>
    </source>
</reference>
<name>A0A7U3VNY4_9ACTN</name>
<dbReference type="Gene3D" id="1.20.1250.20">
    <property type="entry name" value="MFS general substrate transporter like domains"/>
    <property type="match status" value="1"/>
</dbReference>
<dbReference type="CDD" id="cd17321">
    <property type="entry name" value="MFS_MMR_MDR_like"/>
    <property type="match status" value="1"/>
</dbReference>
<feature type="transmembrane region" description="Helical" evidence="8">
    <location>
        <begin position="37"/>
        <end position="60"/>
    </location>
</feature>
<evidence type="ECO:0000256" key="4">
    <source>
        <dbReference type="ARBA" id="ARBA00022692"/>
    </source>
</evidence>
<evidence type="ECO:0000256" key="5">
    <source>
        <dbReference type="ARBA" id="ARBA00022989"/>
    </source>
</evidence>
<feature type="transmembrane region" description="Helical" evidence="8">
    <location>
        <begin position="264"/>
        <end position="281"/>
    </location>
</feature>
<evidence type="ECO:0000256" key="7">
    <source>
        <dbReference type="ARBA" id="ARBA00023251"/>
    </source>
</evidence>
<keyword evidence="5 8" id="KW-1133">Transmembrane helix</keyword>
<evidence type="ECO:0000256" key="3">
    <source>
        <dbReference type="ARBA" id="ARBA00022475"/>
    </source>
</evidence>
<feature type="domain" description="Major facilitator superfamily (MFS) profile" evidence="9">
    <location>
        <begin position="31"/>
        <end position="506"/>
    </location>
</feature>
<feature type="transmembrane region" description="Helical" evidence="8">
    <location>
        <begin position="72"/>
        <end position="91"/>
    </location>
</feature>
<proteinExistence type="predicted"/>
<evidence type="ECO:0000256" key="2">
    <source>
        <dbReference type="ARBA" id="ARBA00022448"/>
    </source>
</evidence>